<proteinExistence type="predicted"/>
<evidence type="ECO:0000313" key="1">
    <source>
        <dbReference type="EMBL" id="AFK73057.1"/>
    </source>
</evidence>
<dbReference type="EMBL" id="CP003589">
    <property type="protein sequence ID" value="AFK73057.1"/>
    <property type="molecule type" value="Genomic_DNA"/>
</dbReference>
<name>I3V5N6_PSEPU</name>
<dbReference type="Proteomes" id="UP000005268">
    <property type="component" value="Plasmid pND6-2"/>
</dbReference>
<dbReference type="HOGENOM" id="CLU_1659258_0_0_6"/>
<geneLocation type="plasmid" evidence="1 2">
    <name>pND6-2</name>
</geneLocation>
<keyword evidence="1" id="KW-0614">Plasmid</keyword>
<dbReference type="AlphaFoldDB" id="I3V5N6"/>
<organism evidence="1 2">
    <name type="scientific">Pseudomonas putida ND6</name>
    <dbReference type="NCBI Taxonomy" id="231023"/>
    <lineage>
        <taxon>Bacteria</taxon>
        <taxon>Pseudomonadati</taxon>
        <taxon>Pseudomonadota</taxon>
        <taxon>Gammaproteobacteria</taxon>
        <taxon>Pseudomonadales</taxon>
        <taxon>Pseudomonadaceae</taxon>
        <taxon>Pseudomonas</taxon>
    </lineage>
</organism>
<gene>
    <name evidence="1" type="ORF">YSA_p00187</name>
</gene>
<accession>I3V5N6</accession>
<evidence type="ECO:0000313" key="2">
    <source>
        <dbReference type="Proteomes" id="UP000005268"/>
    </source>
</evidence>
<reference evidence="1 2" key="1">
    <citation type="journal article" date="2012" name="J. Bacteriol.">
        <title>Complete Genome Sequence of the Naphthalene-Degrading Pseudomonas putida Strain ND6.</title>
        <authorList>
            <person name="Li S."/>
            <person name="Zhao H."/>
            <person name="Li Y."/>
            <person name="Niu S."/>
            <person name="Cai B."/>
        </authorList>
    </citation>
    <scope>NUCLEOTIDE SEQUENCE [LARGE SCALE GENOMIC DNA]</scope>
    <source>
        <strain evidence="1 2">ND6</strain>
        <plasmid evidence="1 2">pND6-2</plasmid>
    </source>
</reference>
<dbReference type="KEGG" id="ppi:YSA_p00187"/>
<sequence>MEQIIIDTLGGIAWLEPNAKGAFLHPLSVISEEQRTVQPARDFCGNYVDLNSDAVIGGDSHPKGAGIWSAIAQLWRRPSDVVEPMEIESEDARWYWLPSIIDYGSIEASWVAHALYKSPLVDVVAENNDISADMGDGLAEVIDSEHSFMKGELPFGPPR</sequence>
<protein>
    <submittedName>
        <fullName evidence="1">Uncharacterized protein</fullName>
    </submittedName>
</protein>
<dbReference type="PATRIC" id="fig|231023.4.peg.5546"/>